<keyword evidence="8" id="KW-0997">Cell inner membrane</keyword>
<proteinExistence type="inferred from homology"/>
<dbReference type="OrthoDB" id="9798629at2"/>
<dbReference type="PANTHER" id="PTHR30558">
    <property type="entry name" value="EXBD MEMBRANE COMPONENT OF PMF-DRIVEN MACROMOLECULE IMPORT SYSTEM"/>
    <property type="match status" value="1"/>
</dbReference>
<evidence type="ECO:0000256" key="14">
    <source>
        <dbReference type="SAM" id="MobiDB-lite"/>
    </source>
</evidence>
<name>A0A1C1YY12_9HYPH</name>
<dbReference type="GO" id="GO:0005886">
    <property type="term" value="C:plasma membrane"/>
    <property type="evidence" value="ECO:0007669"/>
    <property type="project" value="UniProtKB-SubCell"/>
</dbReference>
<dbReference type="AlphaFoldDB" id="A0A1C1YY12"/>
<evidence type="ECO:0000313" key="16">
    <source>
        <dbReference type="EMBL" id="OCW58367.1"/>
    </source>
</evidence>
<dbReference type="NCBIfam" id="TIGR02803">
    <property type="entry name" value="ExbD_1"/>
    <property type="match status" value="1"/>
</dbReference>
<dbReference type="InterPro" id="IPR014170">
    <property type="entry name" value="TonB_ExbD_1"/>
</dbReference>
<comment type="caution">
    <text evidence="16">The sequence shown here is derived from an EMBL/GenBank/DDBJ whole genome shotgun (WGS) entry which is preliminary data.</text>
</comment>
<evidence type="ECO:0000256" key="4">
    <source>
        <dbReference type="ARBA" id="ARBA00011471"/>
    </source>
</evidence>
<dbReference type="Pfam" id="PF02472">
    <property type="entry name" value="ExbD"/>
    <property type="match status" value="1"/>
</dbReference>
<evidence type="ECO:0000256" key="9">
    <source>
        <dbReference type="ARBA" id="ARBA00022692"/>
    </source>
</evidence>
<evidence type="ECO:0000256" key="15">
    <source>
        <dbReference type="SAM" id="Phobius"/>
    </source>
</evidence>
<dbReference type="GO" id="GO:0022857">
    <property type="term" value="F:transmembrane transporter activity"/>
    <property type="evidence" value="ECO:0007669"/>
    <property type="project" value="InterPro"/>
</dbReference>
<protein>
    <recommendedName>
        <fullName evidence="5">Biopolymer transport protein ExbD</fullName>
    </recommendedName>
</protein>
<keyword evidence="17" id="KW-1185">Reference proteome</keyword>
<keyword evidence="12 15" id="KW-0472">Membrane</keyword>
<comment type="function">
    <text evidence="1">Involved in the TonB-dependent energy-dependent transport of various receptor-bound substrates.</text>
</comment>
<dbReference type="RefSeq" id="WP_066176657.1">
    <property type="nucleotide sequence ID" value="NZ_LQZT01000007.1"/>
</dbReference>
<evidence type="ECO:0000256" key="10">
    <source>
        <dbReference type="ARBA" id="ARBA00022927"/>
    </source>
</evidence>
<organism evidence="16 17">
    <name type="scientific">Hoeflea olei</name>
    <dbReference type="NCBI Taxonomy" id="1480615"/>
    <lineage>
        <taxon>Bacteria</taxon>
        <taxon>Pseudomonadati</taxon>
        <taxon>Pseudomonadota</taxon>
        <taxon>Alphaproteobacteria</taxon>
        <taxon>Hyphomicrobiales</taxon>
        <taxon>Rhizobiaceae</taxon>
        <taxon>Hoeflea</taxon>
    </lineage>
</organism>
<dbReference type="Gene3D" id="3.30.420.270">
    <property type="match status" value="1"/>
</dbReference>
<sequence length="177" mass="18571">MAGGIRRNAGALPEENSDINIVPFIDIMLVLLIIFMVAAPLATVDVNVDLPAAAAKPAERPDKPLYVTLKPDLTLHLDEDPVAREALGAAIDVLTEGDKEARIFLRADRGVDYGDFMEVMNLLRQSGYLKIALVGLEKTQQPASVPSADENAPGAVEGEGDSAATSGPSGADSPVVP</sequence>
<evidence type="ECO:0000256" key="7">
    <source>
        <dbReference type="ARBA" id="ARBA00022475"/>
    </source>
</evidence>
<dbReference type="PANTHER" id="PTHR30558:SF9">
    <property type="entry name" value="BIOPOLYMER TRANSPORT PROTEIN EXBD"/>
    <property type="match status" value="1"/>
</dbReference>
<evidence type="ECO:0000256" key="6">
    <source>
        <dbReference type="ARBA" id="ARBA00022448"/>
    </source>
</evidence>
<dbReference type="InterPro" id="IPR003400">
    <property type="entry name" value="ExbD"/>
</dbReference>
<comment type="similarity">
    <text evidence="3 13">Belongs to the ExbD/TolR family.</text>
</comment>
<keyword evidence="6 13" id="KW-0813">Transport</keyword>
<evidence type="ECO:0000256" key="12">
    <source>
        <dbReference type="ARBA" id="ARBA00023136"/>
    </source>
</evidence>
<evidence type="ECO:0000256" key="11">
    <source>
        <dbReference type="ARBA" id="ARBA00022989"/>
    </source>
</evidence>
<keyword evidence="11 15" id="KW-1133">Transmembrane helix</keyword>
<evidence type="ECO:0000256" key="3">
    <source>
        <dbReference type="ARBA" id="ARBA00005811"/>
    </source>
</evidence>
<evidence type="ECO:0000313" key="17">
    <source>
        <dbReference type="Proteomes" id="UP000094795"/>
    </source>
</evidence>
<keyword evidence="7" id="KW-1003">Cell membrane</keyword>
<evidence type="ECO:0000256" key="8">
    <source>
        <dbReference type="ARBA" id="ARBA00022519"/>
    </source>
</evidence>
<comment type="subcellular location">
    <subcellularLocation>
        <location evidence="2">Cell inner membrane</location>
        <topology evidence="2">Single-pass type II membrane protein</topology>
    </subcellularLocation>
    <subcellularLocation>
        <location evidence="13">Cell membrane</location>
        <topology evidence="13">Single-pass type II membrane protein</topology>
    </subcellularLocation>
</comment>
<evidence type="ECO:0000256" key="5">
    <source>
        <dbReference type="ARBA" id="ARBA00022090"/>
    </source>
</evidence>
<accession>A0A1C1YY12</accession>
<dbReference type="GO" id="GO:0015031">
    <property type="term" value="P:protein transport"/>
    <property type="evidence" value="ECO:0007669"/>
    <property type="project" value="UniProtKB-KW"/>
</dbReference>
<comment type="subunit">
    <text evidence="4">The accessory proteins ExbB and ExbD seem to form a complex with TonB.</text>
</comment>
<evidence type="ECO:0000256" key="2">
    <source>
        <dbReference type="ARBA" id="ARBA00004249"/>
    </source>
</evidence>
<feature type="region of interest" description="Disordered" evidence="14">
    <location>
        <begin position="140"/>
        <end position="177"/>
    </location>
</feature>
<dbReference type="STRING" id="1480615.AWJ14_13625"/>
<dbReference type="Proteomes" id="UP000094795">
    <property type="component" value="Unassembled WGS sequence"/>
</dbReference>
<keyword evidence="10 13" id="KW-0653">Protein transport</keyword>
<reference evidence="16 17" key="1">
    <citation type="submission" date="2015-12" db="EMBL/GenBank/DDBJ databases">
        <authorList>
            <person name="Shamseldin A."/>
            <person name="Moawad H."/>
            <person name="Abd El-Rahim W.M."/>
            <person name="Sadowsky M.J."/>
        </authorList>
    </citation>
    <scope>NUCLEOTIDE SEQUENCE [LARGE SCALE GENOMIC DNA]</scope>
    <source>
        <strain evidence="16 17">JC234</strain>
    </source>
</reference>
<evidence type="ECO:0000256" key="13">
    <source>
        <dbReference type="RuleBase" id="RU003879"/>
    </source>
</evidence>
<gene>
    <name evidence="16" type="ORF">AWJ14_13625</name>
</gene>
<feature type="transmembrane region" description="Helical" evidence="15">
    <location>
        <begin position="21"/>
        <end position="42"/>
    </location>
</feature>
<keyword evidence="9 13" id="KW-0812">Transmembrane</keyword>
<dbReference type="EMBL" id="LQZT01000007">
    <property type="protein sequence ID" value="OCW58367.1"/>
    <property type="molecule type" value="Genomic_DNA"/>
</dbReference>
<evidence type="ECO:0000256" key="1">
    <source>
        <dbReference type="ARBA" id="ARBA00003540"/>
    </source>
</evidence>